<feature type="region of interest" description="Disordered" evidence="6">
    <location>
        <begin position="625"/>
        <end position="644"/>
    </location>
</feature>
<dbReference type="PROSITE" id="PS00624">
    <property type="entry name" value="GMC_OXRED_2"/>
    <property type="match status" value="1"/>
</dbReference>
<evidence type="ECO:0000256" key="6">
    <source>
        <dbReference type="SAM" id="MobiDB-lite"/>
    </source>
</evidence>
<feature type="binding site" evidence="5">
    <location>
        <position position="270"/>
    </location>
    <ligand>
        <name>FAD</name>
        <dbReference type="ChEBI" id="CHEBI:57692"/>
    </ligand>
</feature>
<dbReference type="GO" id="GO:0050660">
    <property type="term" value="F:flavin adenine dinucleotide binding"/>
    <property type="evidence" value="ECO:0007669"/>
    <property type="project" value="InterPro"/>
</dbReference>
<dbReference type="AlphaFoldDB" id="A0A1W0X9V3"/>
<dbReference type="InterPro" id="IPR007867">
    <property type="entry name" value="GMC_OxRtase_C"/>
</dbReference>
<protein>
    <submittedName>
        <fullName evidence="8">Glucose dehydrogenase (FAD,quinone)</fullName>
    </submittedName>
</protein>
<dbReference type="InterPro" id="IPR036188">
    <property type="entry name" value="FAD/NAD-bd_sf"/>
</dbReference>
<comment type="caution">
    <text evidence="8">The sequence shown here is derived from an EMBL/GenBank/DDBJ whole genome shotgun (WGS) entry which is preliminary data.</text>
</comment>
<gene>
    <name evidence="8" type="ORF">BV898_01814</name>
</gene>
<dbReference type="PIRSF" id="PIRSF000137">
    <property type="entry name" value="Alcohol_oxidase"/>
    <property type="match status" value="1"/>
</dbReference>
<dbReference type="Gene3D" id="3.50.50.60">
    <property type="entry name" value="FAD/NAD(P)-binding domain"/>
    <property type="match status" value="1"/>
</dbReference>
<proteinExistence type="inferred from homology"/>
<dbReference type="InterPro" id="IPR000172">
    <property type="entry name" value="GMC_OxRdtase_N"/>
</dbReference>
<keyword evidence="4 5" id="KW-0274">FAD</keyword>
<keyword evidence="9" id="KW-1185">Reference proteome</keyword>
<dbReference type="Pfam" id="PF00732">
    <property type="entry name" value="GMC_oxred_N"/>
    <property type="match status" value="1"/>
</dbReference>
<comment type="similarity">
    <text evidence="2">Belongs to the GMC oxidoreductase family.</text>
</comment>
<feature type="binding site" evidence="5">
    <location>
        <position position="130"/>
    </location>
    <ligand>
        <name>FAD</name>
        <dbReference type="ChEBI" id="CHEBI:57692"/>
    </ligand>
</feature>
<dbReference type="PANTHER" id="PTHR11552:SF147">
    <property type="entry name" value="CHOLINE DEHYDROGENASE, MITOCHONDRIAL"/>
    <property type="match status" value="1"/>
</dbReference>
<dbReference type="Proteomes" id="UP000192578">
    <property type="component" value="Unassembled WGS sequence"/>
</dbReference>
<evidence type="ECO:0000256" key="1">
    <source>
        <dbReference type="ARBA" id="ARBA00001974"/>
    </source>
</evidence>
<dbReference type="SUPFAM" id="SSF54373">
    <property type="entry name" value="FAD-linked reductases, C-terminal domain"/>
    <property type="match status" value="1"/>
</dbReference>
<dbReference type="InterPro" id="IPR012132">
    <property type="entry name" value="GMC_OxRdtase"/>
</dbReference>
<dbReference type="Pfam" id="PF05199">
    <property type="entry name" value="GMC_oxred_C"/>
    <property type="match status" value="1"/>
</dbReference>
<evidence type="ECO:0000313" key="8">
    <source>
        <dbReference type="EMBL" id="OQV24273.1"/>
    </source>
</evidence>
<sequence>MFTGLPMQAVLGVAALFAARITYWGSQLRAPSQSAGQFIAGNGTTDSYDFIVVGAGTTGCVVASRLAEHKQWRILLLEAGPDEMFSHTFPMVQIADPQATFLDWNFTTVPQTHSGAGLNGRRNLMSAGRVMGGTSSINHLLYIRGNREDYNIWSREGADGWNWKEVLPYFIRAENNQNDDLLKTGLHGHKGPLRIEDNPNQDIYLADLLFEAAKESNLYNADSNGESQLGFAPTQINAFRGYRWSAATAYLRPSKQKHRSNLHVISNAQVTRIVVDPETKTATGVEFMVVDGVTPPALRLVTAKKEIILSAGAMNSPKLLLLSGIGPKDELEKHKIPQLVDLPVGQNLQDHLQVQMVFTTNDTRVGLSMEQLTNPAGISQYATNGTGVFSESNVISFGFFHIPELGRLDGTPPTLPHIQTAIVNTAVYPPEELILRQNLAPETVPLYYTNTENMLKSGFIISPLFLHPKSTGTVTLSDANPMSPPIIDPKFLSVEDDVKVYAKGFKVVADFFINSPTFQRVGASPNYPRFEQCAALEQGSEEFYACVVRFAGRSAYHPVGTCRMGGVGDRRSVVDPQLRVIGIKGLRVADASIMPVIISGNTHAPCVMIGEKAADMIVKTWSNATSGTANNNGKKSQSDPALFM</sequence>
<dbReference type="GO" id="GO:0016614">
    <property type="term" value="F:oxidoreductase activity, acting on CH-OH group of donors"/>
    <property type="evidence" value="ECO:0007669"/>
    <property type="project" value="InterPro"/>
</dbReference>
<evidence type="ECO:0000256" key="4">
    <source>
        <dbReference type="ARBA" id="ARBA00022827"/>
    </source>
</evidence>
<reference evidence="9" key="1">
    <citation type="submission" date="2017-01" db="EMBL/GenBank/DDBJ databases">
        <title>Comparative genomics of anhydrobiosis in the tardigrade Hypsibius dujardini.</title>
        <authorList>
            <person name="Yoshida Y."/>
            <person name="Koutsovoulos G."/>
            <person name="Laetsch D."/>
            <person name="Stevens L."/>
            <person name="Kumar S."/>
            <person name="Horikawa D."/>
            <person name="Ishino K."/>
            <person name="Komine S."/>
            <person name="Tomita M."/>
            <person name="Blaxter M."/>
            <person name="Arakawa K."/>
        </authorList>
    </citation>
    <scope>NUCLEOTIDE SEQUENCE [LARGE SCALE GENOMIC DNA]</scope>
    <source>
        <strain evidence="9">Z151</strain>
    </source>
</reference>
<dbReference type="PANTHER" id="PTHR11552">
    <property type="entry name" value="GLUCOSE-METHANOL-CHOLINE GMC OXIDOREDUCTASE"/>
    <property type="match status" value="1"/>
</dbReference>
<comment type="cofactor">
    <cofactor evidence="1 5">
        <name>FAD</name>
        <dbReference type="ChEBI" id="CHEBI:57692"/>
    </cofactor>
</comment>
<organism evidence="8 9">
    <name type="scientific">Hypsibius exemplaris</name>
    <name type="common">Freshwater tardigrade</name>
    <dbReference type="NCBI Taxonomy" id="2072580"/>
    <lineage>
        <taxon>Eukaryota</taxon>
        <taxon>Metazoa</taxon>
        <taxon>Ecdysozoa</taxon>
        <taxon>Tardigrada</taxon>
        <taxon>Eutardigrada</taxon>
        <taxon>Parachela</taxon>
        <taxon>Hypsibioidea</taxon>
        <taxon>Hypsibiidae</taxon>
        <taxon>Hypsibius</taxon>
    </lineage>
</organism>
<name>A0A1W0X9V3_HYPEX</name>
<feature type="binding site" evidence="5">
    <location>
        <begin position="57"/>
        <end position="58"/>
    </location>
    <ligand>
        <name>FAD</name>
        <dbReference type="ChEBI" id="CHEBI:57692"/>
    </ligand>
</feature>
<evidence type="ECO:0000256" key="5">
    <source>
        <dbReference type="PIRSR" id="PIRSR000137-2"/>
    </source>
</evidence>
<feature type="binding site" evidence="5">
    <location>
        <position position="134"/>
    </location>
    <ligand>
        <name>FAD</name>
        <dbReference type="ChEBI" id="CHEBI:57692"/>
    </ligand>
</feature>
<feature type="domain" description="Glucose-methanol-choline oxidoreductase N-terminal" evidence="7">
    <location>
        <begin position="312"/>
        <end position="326"/>
    </location>
</feature>
<keyword evidence="3" id="KW-0285">Flavoprotein</keyword>
<dbReference type="EMBL" id="MTYJ01000007">
    <property type="protein sequence ID" value="OQV24273.1"/>
    <property type="molecule type" value="Genomic_DNA"/>
</dbReference>
<evidence type="ECO:0000259" key="7">
    <source>
        <dbReference type="PROSITE" id="PS00624"/>
    </source>
</evidence>
<dbReference type="SUPFAM" id="SSF51905">
    <property type="entry name" value="FAD/NAD(P)-binding domain"/>
    <property type="match status" value="1"/>
</dbReference>
<accession>A0A1W0X9V3</accession>
<evidence type="ECO:0000256" key="2">
    <source>
        <dbReference type="ARBA" id="ARBA00010790"/>
    </source>
</evidence>
<dbReference type="Gene3D" id="3.30.560.10">
    <property type="entry name" value="Glucose Oxidase, domain 3"/>
    <property type="match status" value="1"/>
</dbReference>
<dbReference type="OrthoDB" id="269227at2759"/>
<evidence type="ECO:0000313" key="9">
    <source>
        <dbReference type="Proteomes" id="UP000192578"/>
    </source>
</evidence>
<evidence type="ECO:0000256" key="3">
    <source>
        <dbReference type="ARBA" id="ARBA00022630"/>
    </source>
</evidence>